<proteinExistence type="predicted"/>
<dbReference type="EMBL" id="WAAU01000030">
    <property type="protein sequence ID" value="KAB1154006.1"/>
    <property type="molecule type" value="Genomic_DNA"/>
</dbReference>
<comment type="caution">
    <text evidence="1">The sequence shown here is derived from an EMBL/GenBank/DDBJ whole genome shotgun (WGS) entry which is preliminary data.</text>
</comment>
<dbReference type="AlphaFoldDB" id="A0A7J5A8W4"/>
<evidence type="ECO:0000313" key="2">
    <source>
        <dbReference type="Proteomes" id="UP000467305"/>
    </source>
</evidence>
<name>A0A7J5A8W4_9FLAO</name>
<gene>
    <name evidence="1" type="ORF">F7018_16100</name>
</gene>
<reference evidence="1 2" key="1">
    <citation type="submission" date="2019-09" db="EMBL/GenBank/DDBJ databases">
        <authorList>
            <person name="Cao W.R."/>
        </authorList>
    </citation>
    <scope>NUCLEOTIDE SEQUENCE [LARGE SCALE GENOMIC DNA]</scope>
    <source>
        <strain evidence="2">a4</strain>
    </source>
</reference>
<accession>A0A7J5A8W4</accession>
<dbReference type="Proteomes" id="UP000467305">
    <property type="component" value="Unassembled WGS sequence"/>
</dbReference>
<protein>
    <recommendedName>
        <fullName evidence="3">Bacteriocin</fullName>
    </recommendedName>
</protein>
<dbReference type="RefSeq" id="WP_150901126.1">
    <property type="nucleotide sequence ID" value="NZ_WAAU01000030.1"/>
</dbReference>
<evidence type="ECO:0008006" key="3">
    <source>
        <dbReference type="Google" id="ProtNLM"/>
    </source>
</evidence>
<keyword evidence="2" id="KW-1185">Reference proteome</keyword>
<sequence length="64" mass="7326">MKKSILHISKRLSKIEQQQINGGSFSDCNTYSGPFSFDKYSCGDFYRLPDKYKPCVLVDPDCIL</sequence>
<organism evidence="1 2">
    <name type="scientific">Tenacibaculum aiptasiae</name>
    <dbReference type="NCBI Taxonomy" id="426481"/>
    <lineage>
        <taxon>Bacteria</taxon>
        <taxon>Pseudomonadati</taxon>
        <taxon>Bacteroidota</taxon>
        <taxon>Flavobacteriia</taxon>
        <taxon>Flavobacteriales</taxon>
        <taxon>Flavobacteriaceae</taxon>
        <taxon>Tenacibaculum</taxon>
    </lineage>
</organism>
<dbReference type="OrthoDB" id="1163945at2"/>
<evidence type="ECO:0000313" key="1">
    <source>
        <dbReference type="EMBL" id="KAB1154006.1"/>
    </source>
</evidence>